<dbReference type="Pfam" id="PF08448">
    <property type="entry name" value="PAS_4"/>
    <property type="match status" value="3"/>
</dbReference>
<evidence type="ECO:0000313" key="4">
    <source>
        <dbReference type="EMBL" id="OUO56486.1"/>
    </source>
</evidence>
<reference evidence="5" key="1">
    <citation type="submission" date="2017-04" db="EMBL/GenBank/DDBJ databases">
        <title>Function of individual gut microbiota members based on whole genome sequencing of pure cultures obtained from chicken caecum.</title>
        <authorList>
            <person name="Medvecky M."/>
            <person name="Cejkova D."/>
            <person name="Polansky O."/>
            <person name="Karasova D."/>
            <person name="Kubasova T."/>
            <person name="Cizek A."/>
            <person name="Rychlik I."/>
        </authorList>
    </citation>
    <scope>NUCLEOTIDE SEQUENCE [LARGE SCALE GENOMIC DNA]</scope>
    <source>
        <strain evidence="5">An273</strain>
    </source>
</reference>
<dbReference type="PROSITE" id="PS50113">
    <property type="entry name" value="PAC"/>
    <property type="match status" value="1"/>
</dbReference>
<dbReference type="Gene3D" id="3.30.450.20">
    <property type="entry name" value="PAS domain"/>
    <property type="match status" value="9"/>
</dbReference>
<dbReference type="NCBIfam" id="TIGR00229">
    <property type="entry name" value="sensory_box"/>
    <property type="match status" value="5"/>
</dbReference>
<feature type="region of interest" description="Disordered" evidence="1">
    <location>
        <begin position="1014"/>
        <end position="1049"/>
    </location>
</feature>
<dbReference type="InterPro" id="IPR000014">
    <property type="entry name" value="PAS"/>
</dbReference>
<dbReference type="Pfam" id="PF01590">
    <property type="entry name" value="GAF"/>
    <property type="match status" value="1"/>
</dbReference>
<feature type="domain" description="PAC" evidence="3">
    <location>
        <begin position="576"/>
        <end position="631"/>
    </location>
</feature>
<dbReference type="InterPro" id="IPR029016">
    <property type="entry name" value="GAF-like_dom_sf"/>
</dbReference>
<gene>
    <name evidence="4" type="ORF">B5F75_04645</name>
</gene>
<accession>A0A1Y4DBN5</accession>
<sequence length="1700" mass="191655">MSNNFFSFFSKKDLPAEQVIKTLTPEMLAFLQQFPTAILLLNATGKIVFANAGAASVLRTEISDLNGTGVERLGLTMEKVRAMAEEKEPNKTIIQLVNREADAVYVSAGASFLASTPFIMLTLEFVPHFKQLNAEKSFLSSVINNYPVAVTVQNLAGVCTLWNTAAEKIFGFKAEQTHNHSVYEFLPKEIVASVQRLDEQVRDKQRPRENVLLSYKDAKGEERTLSVTKVFTPSENNKNKAILTIYEDVTMRQRYEQDLLQNRTLLRAVLDNVPLGLYTRDCDNQMTFFNRQSMKVLGETDVKCVNSPHPHQDKDVVSFHYTREQQVLSEGKIKDYPEEPYVDHAGNEKILHMIKVPLMDAGPKPLVLTIVEDITDRRRQEKEVARANSFLSAIVQNAPIGLYARAADGRMLLRNKQCEEIFGEVSDKAFDSTGSLPHETPEQVHEYIARERALLESGKTLDIPEEEYLTGGGEKKLLHMVKVPVSEEGNGEPQFVVTLVEDITEKRAQERALVETKNFLQTLLDQVPVAIYARGLDDKMSFVNRRAHELFPDEQEYLAKDDFYGQREKAIFKDGKTVEFPEEWYTTLRGNKILLHLIKAPVFDKEGKPFMVLTVADDITEKKAQEKAIIDAKNFLQTVINNLPVSLSVKDYDGKYILWNKKSEELFGVMAESVIGRTSYRVDINKDQAEFLREADLRVFESKKEQDIPQELISTANEGVKIMHTVKTPVFNVDGTPNCLLVVSEDITAKTKMEKQIREASDKNTLLVENAREGIIILEDGKIIYANRALCHILNYEDVKEVTGKKILDMVAEDHQMFLKDKYDAVVSGADDASSAIDVHFLKKGGQEVETEFAAVASKYLGRRIVLCFVRDVTSSNRMLREVKTERECFRAAFEKSVTPAFILSHKGYISVMNEACRKMFDFTDADKNFYRNVYMKPAVSLAARKQLRAGQPAHMDYVFDFDRAAKMFPGRIEGTGKLPLSVSFVPINKRDAKDGTVEADYVVFLERKEAKSAPVVPPPPAAPKQPEAPAAPKPQEHTAPKPPAPPMIISKTSQEMLVLPNSEPYALCGDGWKIEVCNDLFCSLCQLEEDELIGQDLRRLFDADSLPRLEEDLKTLQQDGSLANREYHINLASGLENTAIRLTAVKEADGRYLFVLRNMAFHRQIMKILEERSAQLNALLEATEGVVFSVLFENGRFGHIEQANKFLSRKLGFTHDELVHMPFRDLFFDKEHNSSRCKEILDHAQEELALEGKTSFKLSVRKKDGSAFEAHVVLTALDLPSKDAALVVVRDLSEELDEVSKDSKEAQELKSVRQALPGLYLKTDSDGRVLEVYSNLAYFDNDQASKVFLDKKPGTYWPQEAASRALFAIKEALSINVSTRFEFEWRVSGTLHYFEATVTPITGRAETVLWVKDMSEQHAYDEKIHELYRLASEPGLSITEQVDKILAFGLKTFPADVGLVIRFDQGKLGLESHIVYVTDNDFNIERYMTFPVEECLVDVPDGNVVIFPDLSSATCTHCLHKEKGFGSLLAAPLYVSGKVQGALCFASRAPRHDFGQGAEELMGIMSRLLSLRIELRQTGKMLSEASRSLARTLEYVEMPAVMMDLDYTITFVNKPFLEITGRRTSNIVGRDFFTEVIRNEDISKRMFKAAENSAAGNAFQVRMDLLHENGLYEDTGWDVFACKDSDGKIDGYALIASES</sequence>
<dbReference type="EMBL" id="NFJD01000003">
    <property type="protein sequence ID" value="OUO56486.1"/>
    <property type="molecule type" value="Genomic_DNA"/>
</dbReference>
<evidence type="ECO:0000259" key="3">
    <source>
        <dbReference type="PROSITE" id="PS50113"/>
    </source>
</evidence>
<evidence type="ECO:0008006" key="6">
    <source>
        <dbReference type="Google" id="ProtNLM"/>
    </source>
</evidence>
<dbReference type="Gene3D" id="3.30.450.40">
    <property type="match status" value="1"/>
</dbReference>
<proteinExistence type="predicted"/>
<dbReference type="Proteomes" id="UP000196368">
    <property type="component" value="Unassembled WGS sequence"/>
</dbReference>
<dbReference type="InterPro" id="IPR003018">
    <property type="entry name" value="GAF"/>
</dbReference>
<feature type="domain" description="PAS" evidence="2">
    <location>
        <begin position="135"/>
        <end position="205"/>
    </location>
</feature>
<comment type="caution">
    <text evidence="4">The sequence shown here is derived from an EMBL/GenBank/DDBJ whole genome shotgun (WGS) entry which is preliminary data.</text>
</comment>
<dbReference type="OrthoDB" id="341208at2"/>
<evidence type="ECO:0000259" key="2">
    <source>
        <dbReference type="PROSITE" id="PS50112"/>
    </source>
</evidence>
<dbReference type="PANTHER" id="PTHR44757">
    <property type="entry name" value="DIGUANYLATE CYCLASE DGCP"/>
    <property type="match status" value="1"/>
</dbReference>
<dbReference type="PANTHER" id="PTHR44757:SF2">
    <property type="entry name" value="BIOFILM ARCHITECTURE MAINTENANCE PROTEIN MBAA"/>
    <property type="match status" value="1"/>
</dbReference>
<dbReference type="InterPro" id="IPR052155">
    <property type="entry name" value="Biofilm_reg_signaling"/>
</dbReference>
<dbReference type="Pfam" id="PF13426">
    <property type="entry name" value="PAS_9"/>
    <property type="match status" value="5"/>
</dbReference>
<dbReference type="SMART" id="SM00091">
    <property type="entry name" value="PAS"/>
    <property type="match status" value="11"/>
</dbReference>
<protein>
    <recommendedName>
        <fullName evidence="6">PAS domain S-box protein</fullName>
    </recommendedName>
</protein>
<feature type="domain" description="PAS" evidence="2">
    <location>
        <begin position="1586"/>
        <end position="1642"/>
    </location>
</feature>
<dbReference type="RefSeq" id="WP_087288451.1">
    <property type="nucleotide sequence ID" value="NZ_NFJD01000003.1"/>
</dbReference>
<dbReference type="CDD" id="cd00130">
    <property type="entry name" value="PAS"/>
    <property type="match status" value="4"/>
</dbReference>
<evidence type="ECO:0000256" key="1">
    <source>
        <dbReference type="SAM" id="MobiDB-lite"/>
    </source>
</evidence>
<organism evidence="4 5">
    <name type="scientific">Candidatus Avelusimicrobium gallicola</name>
    <dbReference type="NCBI Taxonomy" id="2562704"/>
    <lineage>
        <taxon>Bacteria</taxon>
        <taxon>Pseudomonadati</taxon>
        <taxon>Elusimicrobiota</taxon>
        <taxon>Elusimicrobia</taxon>
        <taxon>Elusimicrobiales</taxon>
        <taxon>Elusimicrobiaceae</taxon>
        <taxon>Candidatus Avelusimicrobium</taxon>
    </lineage>
</organism>
<feature type="domain" description="PAS" evidence="2">
    <location>
        <begin position="632"/>
        <end position="703"/>
    </location>
</feature>
<name>A0A1Y4DBN5_9BACT</name>
<dbReference type="InterPro" id="IPR000700">
    <property type="entry name" value="PAS-assoc_C"/>
</dbReference>
<dbReference type="SUPFAM" id="SSF55781">
    <property type="entry name" value="GAF domain-like"/>
    <property type="match status" value="1"/>
</dbReference>
<evidence type="ECO:0000313" key="5">
    <source>
        <dbReference type="Proteomes" id="UP000196368"/>
    </source>
</evidence>
<dbReference type="InterPro" id="IPR013656">
    <property type="entry name" value="PAS_4"/>
</dbReference>
<dbReference type="PROSITE" id="PS50112">
    <property type="entry name" value="PAS"/>
    <property type="match status" value="3"/>
</dbReference>
<dbReference type="SUPFAM" id="SSF55785">
    <property type="entry name" value="PYP-like sensor domain (PAS domain)"/>
    <property type="match status" value="10"/>
</dbReference>
<dbReference type="InterPro" id="IPR035965">
    <property type="entry name" value="PAS-like_dom_sf"/>
</dbReference>
<keyword evidence="5" id="KW-1185">Reference proteome</keyword>